<name>A0AAX4IY34_9PEZI</name>
<keyword evidence="2" id="KW-1133">Transmembrane helix</keyword>
<accession>A0AAX4IY34</accession>
<proteinExistence type="predicted"/>
<keyword evidence="2" id="KW-0812">Transmembrane</keyword>
<evidence type="ECO:0000256" key="1">
    <source>
        <dbReference type="SAM" id="MobiDB-lite"/>
    </source>
</evidence>
<organism evidence="3 4">
    <name type="scientific">Colletotrichum destructivum</name>
    <dbReference type="NCBI Taxonomy" id="34406"/>
    <lineage>
        <taxon>Eukaryota</taxon>
        <taxon>Fungi</taxon>
        <taxon>Dikarya</taxon>
        <taxon>Ascomycota</taxon>
        <taxon>Pezizomycotina</taxon>
        <taxon>Sordariomycetes</taxon>
        <taxon>Hypocreomycetidae</taxon>
        <taxon>Glomerellales</taxon>
        <taxon>Glomerellaceae</taxon>
        <taxon>Colletotrichum</taxon>
        <taxon>Colletotrichum destructivum species complex</taxon>
    </lineage>
</organism>
<dbReference type="Proteomes" id="UP001322277">
    <property type="component" value="Chromosome 9"/>
</dbReference>
<dbReference type="KEGG" id="cdet:87949728"/>
<reference evidence="4" key="1">
    <citation type="journal article" date="2023" name="bioRxiv">
        <title>Complete genome of the Medicago anthracnose fungus, Colletotrichum destructivum, reveals a mini-chromosome-like region within a core chromosome.</title>
        <authorList>
            <person name="Lapalu N."/>
            <person name="Simon A."/>
            <person name="Lu A."/>
            <person name="Plaumann P.-L."/>
            <person name="Amselem J."/>
            <person name="Pigne S."/>
            <person name="Auger A."/>
            <person name="Koch C."/>
            <person name="Dallery J.-F."/>
            <person name="O'Connell R.J."/>
        </authorList>
    </citation>
    <scope>NUCLEOTIDE SEQUENCE [LARGE SCALE GENOMIC DNA]</scope>
    <source>
        <strain evidence="4">CBS 520.97</strain>
    </source>
</reference>
<feature type="region of interest" description="Disordered" evidence="1">
    <location>
        <begin position="44"/>
        <end position="71"/>
    </location>
</feature>
<dbReference type="RefSeq" id="XP_062785435.1">
    <property type="nucleotide sequence ID" value="XM_062929384.1"/>
</dbReference>
<protein>
    <submittedName>
        <fullName evidence="3">Uncharacterized protein</fullName>
    </submittedName>
</protein>
<dbReference type="EMBL" id="CP137313">
    <property type="protein sequence ID" value="WQF88214.1"/>
    <property type="molecule type" value="Genomic_DNA"/>
</dbReference>
<dbReference type="AlphaFoldDB" id="A0AAX4IY34"/>
<dbReference type="GeneID" id="87949728"/>
<keyword evidence="4" id="KW-1185">Reference proteome</keyword>
<evidence type="ECO:0000313" key="4">
    <source>
        <dbReference type="Proteomes" id="UP001322277"/>
    </source>
</evidence>
<evidence type="ECO:0000256" key="2">
    <source>
        <dbReference type="SAM" id="Phobius"/>
    </source>
</evidence>
<keyword evidence="2" id="KW-0472">Membrane</keyword>
<feature type="transmembrane region" description="Helical" evidence="2">
    <location>
        <begin position="22"/>
        <end position="41"/>
    </location>
</feature>
<gene>
    <name evidence="3" type="ORF">CDEST_13228</name>
</gene>
<sequence>MPSSPSLLAQCSSTLWCHIRSLPLWAFVLVVLLLGAVRQRLLPFPSPPRRPAAAVVADKKRQSPSPSPRPE</sequence>
<evidence type="ECO:0000313" key="3">
    <source>
        <dbReference type="EMBL" id="WQF88214.1"/>
    </source>
</evidence>